<sequence>MVKYILFFLLQLSLFTPLIAQQYPTVRFQTRDGLPNIAIRSLYVDSRDILWIGTENGLSKYQNGYFTNLFVEDGLAENNCWAICEDENGHLWFGSYGGGVTSFDGDAFKIYNKENGLVHNQVQTLYAANKKVYIGTLNGLSIMDIDTKEIKTVKGSQAKHPQNYVSGFFQRHGKFYYTTYNNGLYEVVDNGEEFKARKIHNGTMTLSLFIEGDSLYCANKGQMVKYHIDDFIKSPDTGQPVGRSSVWDQTQDHLGNRYLAAWGIYQNTGGLYRFDAKNMIPMNQDFGIDSKHILALEFQKSKQQLFVGSHDKGLYRVSLDNSVVYFPRNGTEVKGIEELNDKLLILDESGLEIKPQKRNDSSSVHIHPKTFKKEQENYLKAGKYIPKHEDFFYEIDYTTPSSLIKFYRLSVHKNKIWISTNIGLFALNETGEITDYLPLHTMVMGFTPDHQLIETNPYHGVRVYNDPQSFDYHYFPEEDIDTPTMVTDITSSPGSTYFSSAFSGLFLYTGGKFKSLLKEGILEEKKIKKIHYTEDGRLLVGGEYGNLYILDGDADFKLLGRYSKKRLNGNSIVALEDYKEYMVVGTEQGVHLISDHSYQFYSQQQGLKHSPRMVKVIGDDLYIATEAGYYKLDLKHISSLEREKIGVQLHNISINNAAISKDNYRWFDYKESSISLNADQSAVSVDFALEGVKHPDLVWIRYRLNPNEEWSPFQQNTLITINHLNHGKYNLEINAFDQHTSTSETLSLLKIIVEPPYYATPWFVVFSIFTLFLLVHGLFWYNLRRQRQIQIAKSNITKRIAETRLEALRSQMNPHFTFNALNSVQYYILEHNQEEAIRFLGQFSSLMRTTLEHSSQAWISLREELRYIKAYVDIENSRRKVPIEVNIKLDSSLSNDDTQVPPMIVQPIIENVFVHAFPPSRLKPKMTISYTKYNKHSLICSIADNGIGFDSSTISNQSKGLSLISERLKLQFMDEKSPITIHSTINTGTTIQVIIPIRIAT</sequence>
<dbReference type="GO" id="GO:0000155">
    <property type="term" value="F:phosphorelay sensor kinase activity"/>
    <property type="evidence" value="ECO:0007669"/>
    <property type="project" value="InterPro"/>
</dbReference>
<accession>A0A918UTA6</accession>
<name>A0A918UTA6_9BACT</name>
<reference evidence="4" key="1">
    <citation type="journal article" date="2014" name="Int. J. Syst. Evol. Microbiol.">
        <title>Complete genome sequence of Corynebacterium casei LMG S-19264T (=DSM 44701T), isolated from a smear-ripened cheese.</title>
        <authorList>
            <consortium name="US DOE Joint Genome Institute (JGI-PGF)"/>
            <person name="Walter F."/>
            <person name="Albersmeier A."/>
            <person name="Kalinowski J."/>
            <person name="Ruckert C."/>
        </authorList>
    </citation>
    <scope>NUCLEOTIDE SEQUENCE</scope>
    <source>
        <strain evidence="4">KCTC 12368</strain>
    </source>
</reference>
<evidence type="ECO:0000259" key="3">
    <source>
        <dbReference type="Pfam" id="PF06580"/>
    </source>
</evidence>
<feature type="chain" id="PRO_5037932087" evidence="2">
    <location>
        <begin position="21"/>
        <end position="1001"/>
    </location>
</feature>
<dbReference type="InterPro" id="IPR010559">
    <property type="entry name" value="Sig_transdc_His_kin_internal"/>
</dbReference>
<keyword evidence="2" id="KW-0732">Signal</keyword>
<dbReference type="Proteomes" id="UP000619457">
    <property type="component" value="Unassembled WGS sequence"/>
</dbReference>
<dbReference type="RefSeq" id="WP_018474841.1">
    <property type="nucleotide sequence ID" value="NZ_BMWX01000004.1"/>
</dbReference>
<keyword evidence="4" id="KW-0418">Kinase</keyword>
<dbReference type="SUPFAM" id="SSF55874">
    <property type="entry name" value="ATPase domain of HSP90 chaperone/DNA topoisomerase II/histidine kinase"/>
    <property type="match status" value="1"/>
</dbReference>
<comment type="caution">
    <text evidence="4">The sequence shown here is derived from an EMBL/GenBank/DDBJ whole genome shotgun (WGS) entry which is preliminary data.</text>
</comment>
<protein>
    <submittedName>
        <fullName evidence="4">Histidine kinase</fullName>
    </submittedName>
</protein>
<dbReference type="Gene3D" id="2.130.10.10">
    <property type="entry name" value="YVTN repeat-like/Quinoprotein amine dehydrogenase"/>
    <property type="match status" value="3"/>
</dbReference>
<dbReference type="InterPro" id="IPR015943">
    <property type="entry name" value="WD40/YVTN_repeat-like_dom_sf"/>
</dbReference>
<dbReference type="AlphaFoldDB" id="A0A918UTA6"/>
<dbReference type="PANTHER" id="PTHR34220:SF7">
    <property type="entry name" value="SENSOR HISTIDINE KINASE YPDA"/>
    <property type="match status" value="1"/>
</dbReference>
<keyword evidence="1" id="KW-1133">Transmembrane helix</keyword>
<organism evidence="4 5">
    <name type="scientific">Echinicola pacifica</name>
    <dbReference type="NCBI Taxonomy" id="346377"/>
    <lineage>
        <taxon>Bacteria</taxon>
        <taxon>Pseudomonadati</taxon>
        <taxon>Bacteroidota</taxon>
        <taxon>Cytophagia</taxon>
        <taxon>Cytophagales</taxon>
        <taxon>Cyclobacteriaceae</taxon>
        <taxon>Echinicola</taxon>
    </lineage>
</organism>
<dbReference type="InterPro" id="IPR050640">
    <property type="entry name" value="Bact_2-comp_sensor_kinase"/>
</dbReference>
<proteinExistence type="predicted"/>
<evidence type="ECO:0000256" key="2">
    <source>
        <dbReference type="SAM" id="SignalP"/>
    </source>
</evidence>
<dbReference type="Pfam" id="PF06580">
    <property type="entry name" value="His_kinase"/>
    <property type="match status" value="1"/>
</dbReference>
<dbReference type="SUPFAM" id="SSF50998">
    <property type="entry name" value="Quinoprotein alcohol dehydrogenase-like"/>
    <property type="match status" value="2"/>
</dbReference>
<gene>
    <name evidence="4" type="ORF">GCM10007049_26230</name>
</gene>
<feature type="transmembrane region" description="Helical" evidence="1">
    <location>
        <begin position="762"/>
        <end position="783"/>
    </location>
</feature>
<feature type="domain" description="Signal transduction histidine kinase internal region" evidence="3">
    <location>
        <begin position="804"/>
        <end position="879"/>
    </location>
</feature>
<dbReference type="InterPro" id="IPR011110">
    <property type="entry name" value="Reg_prop"/>
</dbReference>
<evidence type="ECO:0000313" key="4">
    <source>
        <dbReference type="EMBL" id="GGZ31706.1"/>
    </source>
</evidence>
<dbReference type="Pfam" id="PF07494">
    <property type="entry name" value="Reg_prop"/>
    <property type="match status" value="2"/>
</dbReference>
<keyword evidence="4" id="KW-0808">Transferase</keyword>
<evidence type="ECO:0000256" key="1">
    <source>
        <dbReference type="SAM" id="Phobius"/>
    </source>
</evidence>
<keyword evidence="1" id="KW-0472">Membrane</keyword>
<dbReference type="Gene3D" id="3.30.565.10">
    <property type="entry name" value="Histidine kinase-like ATPase, C-terminal domain"/>
    <property type="match status" value="1"/>
</dbReference>
<dbReference type="EMBL" id="BMWX01000004">
    <property type="protein sequence ID" value="GGZ31706.1"/>
    <property type="molecule type" value="Genomic_DNA"/>
</dbReference>
<evidence type="ECO:0000313" key="5">
    <source>
        <dbReference type="Proteomes" id="UP000619457"/>
    </source>
</evidence>
<feature type="signal peptide" evidence="2">
    <location>
        <begin position="1"/>
        <end position="20"/>
    </location>
</feature>
<keyword evidence="5" id="KW-1185">Reference proteome</keyword>
<dbReference type="InterPro" id="IPR011047">
    <property type="entry name" value="Quinoprotein_ADH-like_sf"/>
</dbReference>
<keyword evidence="1" id="KW-0812">Transmembrane</keyword>
<dbReference type="Gene3D" id="2.60.40.10">
    <property type="entry name" value="Immunoglobulins"/>
    <property type="match status" value="1"/>
</dbReference>
<dbReference type="InterPro" id="IPR036890">
    <property type="entry name" value="HATPase_C_sf"/>
</dbReference>
<dbReference type="InterPro" id="IPR013783">
    <property type="entry name" value="Ig-like_fold"/>
</dbReference>
<dbReference type="PANTHER" id="PTHR34220">
    <property type="entry name" value="SENSOR HISTIDINE KINASE YPDA"/>
    <property type="match status" value="1"/>
</dbReference>
<reference evidence="4" key="2">
    <citation type="submission" date="2020-09" db="EMBL/GenBank/DDBJ databases">
        <authorList>
            <person name="Sun Q."/>
            <person name="Kim S."/>
        </authorList>
    </citation>
    <scope>NUCLEOTIDE SEQUENCE</scope>
    <source>
        <strain evidence="4">KCTC 12368</strain>
    </source>
</reference>
<dbReference type="GO" id="GO:0016020">
    <property type="term" value="C:membrane"/>
    <property type="evidence" value="ECO:0007669"/>
    <property type="project" value="InterPro"/>
</dbReference>